<accession>A0A1I1IDF3</accession>
<dbReference type="Gene3D" id="3.40.50.720">
    <property type="entry name" value="NAD(P)-binding Rossmann-like Domain"/>
    <property type="match status" value="1"/>
</dbReference>
<proteinExistence type="inferred from homology"/>
<keyword evidence="4" id="KW-1185">Reference proteome</keyword>
<dbReference type="InterPro" id="IPR036291">
    <property type="entry name" value="NAD(P)-bd_dom_sf"/>
</dbReference>
<dbReference type="Proteomes" id="UP000199577">
    <property type="component" value="Unassembled WGS sequence"/>
</dbReference>
<dbReference type="RefSeq" id="WP_090973505.1">
    <property type="nucleotide sequence ID" value="NZ_FOLL01000008.1"/>
</dbReference>
<feature type="domain" description="NAD-dependent epimerase/dehydratase" evidence="2">
    <location>
        <begin position="3"/>
        <end position="138"/>
    </location>
</feature>
<comment type="similarity">
    <text evidence="1">Belongs to the NAD(P)-dependent epimerase/dehydratase family.</text>
</comment>
<organism evidence="3 4">
    <name type="scientific">Parapedobacter composti</name>
    <dbReference type="NCBI Taxonomy" id="623281"/>
    <lineage>
        <taxon>Bacteria</taxon>
        <taxon>Pseudomonadati</taxon>
        <taxon>Bacteroidota</taxon>
        <taxon>Sphingobacteriia</taxon>
        <taxon>Sphingobacteriales</taxon>
        <taxon>Sphingobacteriaceae</taxon>
        <taxon>Parapedobacter</taxon>
    </lineage>
</organism>
<dbReference type="STRING" id="623281.SAMN05421747_10894"/>
<evidence type="ECO:0000256" key="1">
    <source>
        <dbReference type="ARBA" id="ARBA00007637"/>
    </source>
</evidence>
<dbReference type="InterPro" id="IPR001509">
    <property type="entry name" value="Epimerase_deHydtase"/>
</dbReference>
<dbReference type="PRINTS" id="PR01713">
    <property type="entry name" value="NUCEPIMERASE"/>
</dbReference>
<sequence>MEILISGGAGFIGSHLAVRLLALGHRVTVLDNLLPQVHGEQPAKDSYLYRRVNASVAFVKGDVTSRQDWEKCLENKDAVVHLAAETGTGQSMYRIARYTDVNVCGTATMLDVLANASRHSVKKIVLASSRAVYGEGKYRCPDGRIVYPPPRRKIDLDNGIFEVQHPGEAFLQALATDESSALHPTSVYGLTKLHQEQLLTTVCPAIDVAPVVLRYQNVYGPGQSLRNPYTGILSIFSTLICQGKELNIFEDGQESRDFVFIDDVVEATVLALTRGEANGQVFNVGAGKPVSVLEVAKTLMKYFGKQVKFNVSGNYRLGDIRHNFADISRINKELGYTPLVSFDEGIRRFVAWVNEQGVQESGYEDSLTEMAQRGMFK</sequence>
<feature type="domain" description="NAD-dependent epimerase/dehydratase" evidence="2">
    <location>
        <begin position="177"/>
        <end position="285"/>
    </location>
</feature>
<name>A0A1I1IDF3_9SPHI</name>
<gene>
    <name evidence="3" type="ORF">SAMN05421747_10894</name>
</gene>
<evidence type="ECO:0000259" key="2">
    <source>
        <dbReference type="Pfam" id="PF01370"/>
    </source>
</evidence>
<dbReference type="PANTHER" id="PTHR43000">
    <property type="entry name" value="DTDP-D-GLUCOSE 4,6-DEHYDRATASE-RELATED"/>
    <property type="match status" value="1"/>
</dbReference>
<dbReference type="SUPFAM" id="SSF51735">
    <property type="entry name" value="NAD(P)-binding Rossmann-fold domains"/>
    <property type="match status" value="1"/>
</dbReference>
<dbReference type="AlphaFoldDB" id="A0A1I1IDF3"/>
<protein>
    <submittedName>
        <fullName evidence="3">dTDP-L-rhamnose 4-epimerase</fullName>
    </submittedName>
</protein>
<dbReference type="EMBL" id="FOLL01000008">
    <property type="protein sequence ID" value="SFC31773.1"/>
    <property type="molecule type" value="Genomic_DNA"/>
</dbReference>
<evidence type="ECO:0000313" key="3">
    <source>
        <dbReference type="EMBL" id="SFC31773.1"/>
    </source>
</evidence>
<reference evidence="4" key="1">
    <citation type="submission" date="2016-10" db="EMBL/GenBank/DDBJ databases">
        <authorList>
            <person name="Varghese N."/>
            <person name="Submissions S."/>
        </authorList>
    </citation>
    <scope>NUCLEOTIDE SEQUENCE [LARGE SCALE GENOMIC DNA]</scope>
    <source>
        <strain evidence="4">DSM 22900</strain>
    </source>
</reference>
<dbReference type="Pfam" id="PF01370">
    <property type="entry name" value="Epimerase"/>
    <property type="match status" value="2"/>
</dbReference>
<evidence type="ECO:0000313" key="4">
    <source>
        <dbReference type="Proteomes" id="UP000199577"/>
    </source>
</evidence>
<dbReference type="OrthoDB" id="9801785at2"/>